<comment type="function">
    <text evidence="7">Part of the tripartite ATP-independent periplasmic (TRAP) transport system.</text>
</comment>
<dbReference type="OrthoDB" id="9790209at2"/>
<reference evidence="9 10" key="1">
    <citation type="submission" date="2018-10" db="EMBL/GenBank/DDBJ databases">
        <authorList>
            <person name="Jung H.S."/>
            <person name="Jeon C.O."/>
        </authorList>
    </citation>
    <scope>NUCLEOTIDE SEQUENCE [LARGE SCALE GENOMIC DNA]</scope>
    <source>
        <strain evidence="9 10">MA-7-27</strain>
    </source>
</reference>
<feature type="transmembrane region" description="Helical" evidence="7">
    <location>
        <begin position="178"/>
        <end position="200"/>
    </location>
</feature>
<feature type="transmembrane region" description="Helical" evidence="7">
    <location>
        <begin position="392"/>
        <end position="411"/>
    </location>
</feature>
<dbReference type="InterPro" id="IPR004681">
    <property type="entry name" value="TRAP_DctM"/>
</dbReference>
<dbReference type="Proteomes" id="UP000281343">
    <property type="component" value="Unassembled WGS sequence"/>
</dbReference>
<evidence type="ECO:0000313" key="10">
    <source>
        <dbReference type="Proteomes" id="UP000281343"/>
    </source>
</evidence>
<keyword evidence="3 7" id="KW-0997">Cell inner membrane</keyword>
<feature type="transmembrane region" description="Helical" evidence="7">
    <location>
        <begin position="102"/>
        <end position="126"/>
    </location>
</feature>
<feature type="domain" description="TRAP C4-dicarboxylate transport system permease DctM subunit" evidence="8">
    <location>
        <begin position="11"/>
        <end position="425"/>
    </location>
</feature>
<comment type="subcellular location">
    <subcellularLocation>
        <location evidence="1 7">Cell inner membrane</location>
        <topology evidence="1 7">Multi-pass membrane protein</topology>
    </subcellularLocation>
</comment>
<feature type="transmembrane region" description="Helical" evidence="7">
    <location>
        <begin position="359"/>
        <end position="380"/>
    </location>
</feature>
<feature type="transmembrane region" description="Helical" evidence="7">
    <location>
        <begin position="30"/>
        <end position="51"/>
    </location>
</feature>
<evidence type="ECO:0000313" key="9">
    <source>
        <dbReference type="EMBL" id="RMA40705.1"/>
    </source>
</evidence>
<evidence type="ECO:0000256" key="7">
    <source>
        <dbReference type="RuleBase" id="RU369079"/>
    </source>
</evidence>
<dbReference type="GO" id="GO:0005886">
    <property type="term" value="C:plasma membrane"/>
    <property type="evidence" value="ECO:0007669"/>
    <property type="project" value="UniProtKB-SubCell"/>
</dbReference>
<evidence type="ECO:0000256" key="6">
    <source>
        <dbReference type="ARBA" id="ARBA00023136"/>
    </source>
</evidence>
<feature type="transmembrane region" description="Helical" evidence="7">
    <location>
        <begin position="5"/>
        <end position="24"/>
    </location>
</feature>
<comment type="similarity">
    <text evidence="7">Belongs to the TRAP transporter large permease family.</text>
</comment>
<name>A0A3L9Y001_9RHOB</name>
<comment type="caution">
    <text evidence="9">The sequence shown here is derived from an EMBL/GenBank/DDBJ whole genome shotgun (WGS) entry which is preliminary data.</text>
</comment>
<evidence type="ECO:0000256" key="1">
    <source>
        <dbReference type="ARBA" id="ARBA00004429"/>
    </source>
</evidence>
<feature type="transmembrane region" description="Helical" evidence="7">
    <location>
        <begin position="221"/>
        <end position="241"/>
    </location>
</feature>
<evidence type="ECO:0000256" key="5">
    <source>
        <dbReference type="ARBA" id="ARBA00022989"/>
    </source>
</evidence>
<comment type="subunit">
    <text evidence="7">The complex comprises the extracytoplasmic solute receptor protein and the two transmembrane proteins.</text>
</comment>
<feature type="transmembrane region" description="Helical" evidence="7">
    <location>
        <begin position="285"/>
        <end position="302"/>
    </location>
</feature>
<protein>
    <recommendedName>
        <fullName evidence="7">TRAP transporter large permease protein</fullName>
    </recommendedName>
</protein>
<accession>A0A3L9Y001</accession>
<evidence type="ECO:0000256" key="4">
    <source>
        <dbReference type="ARBA" id="ARBA00022692"/>
    </source>
</evidence>
<feature type="transmembrane region" description="Helical" evidence="7">
    <location>
        <begin position="147"/>
        <end position="166"/>
    </location>
</feature>
<dbReference type="RefSeq" id="WP_121899575.1">
    <property type="nucleotide sequence ID" value="NZ_RCNT01000013.1"/>
</dbReference>
<keyword evidence="7" id="KW-0813">Transport</keyword>
<dbReference type="PANTHER" id="PTHR33362">
    <property type="entry name" value="SIALIC ACID TRAP TRANSPORTER PERMEASE PROTEIN SIAT-RELATED"/>
    <property type="match status" value="1"/>
</dbReference>
<sequence length="435" mass="46208">MDRDLIAALGFGLLFTLMLLRVPVGFAMGISGVVGFAAVTGFNWDVALNLLSSSPISTATKHSLALIPMFILMGAFATASGMSRELFGFASAWLGHRRGGVGMATIGACAGFAAICGSSVATAATFSKVAFPEMRRLGYSERLSSGVIAAGGTLGIIIPPSVPLALYGILTEQNVGELFIAAIIPGLLAALMYILTIRVIAGFSGSEMKSVEKAAWSVRFAALRGIWAILLLFIFIFGGIYGGIFTATEAAAMGAMGALIIALARRRMSWANFWEALRETVRTTAAIFTILIGALIFGYFLAITQVPQNLTNSIIDMGLNRYVVLGILLAFFLLLGCVLDPIAMILLTVPIVFPLILELGFDPIWFGIIMVMTVELGLITPPVGMNVFVIKSVLRTVGLTTIFIGVAPFVLSDLIRLGILVAFPDLVTYLPSQME</sequence>
<keyword evidence="6 7" id="KW-0472">Membrane</keyword>
<feature type="transmembrane region" description="Helical" evidence="7">
    <location>
        <begin position="63"/>
        <end position="82"/>
    </location>
</feature>
<dbReference type="InterPro" id="IPR010656">
    <property type="entry name" value="DctM"/>
</dbReference>
<dbReference type="NCBIfam" id="TIGR00786">
    <property type="entry name" value="dctM"/>
    <property type="match status" value="1"/>
</dbReference>
<feature type="transmembrane region" description="Helical" evidence="7">
    <location>
        <begin position="322"/>
        <end position="347"/>
    </location>
</feature>
<evidence type="ECO:0000256" key="2">
    <source>
        <dbReference type="ARBA" id="ARBA00022475"/>
    </source>
</evidence>
<dbReference type="PIRSF" id="PIRSF006066">
    <property type="entry name" value="HI0050"/>
    <property type="match status" value="1"/>
</dbReference>
<keyword evidence="2" id="KW-1003">Cell membrane</keyword>
<evidence type="ECO:0000259" key="8">
    <source>
        <dbReference type="Pfam" id="PF06808"/>
    </source>
</evidence>
<gene>
    <name evidence="9" type="ORF">D9R08_18325</name>
</gene>
<keyword evidence="5 7" id="KW-1133">Transmembrane helix</keyword>
<keyword evidence="4 7" id="KW-0812">Transmembrane</keyword>
<proteinExistence type="inferred from homology"/>
<dbReference type="AlphaFoldDB" id="A0A3L9Y001"/>
<dbReference type="PANTHER" id="PTHR33362:SF5">
    <property type="entry name" value="C4-DICARBOXYLATE TRAP TRANSPORTER LARGE PERMEASE PROTEIN DCTM"/>
    <property type="match status" value="1"/>
</dbReference>
<dbReference type="Pfam" id="PF06808">
    <property type="entry name" value="DctM"/>
    <property type="match status" value="1"/>
</dbReference>
<organism evidence="9 10">
    <name type="scientific">Rhodophyticola porphyridii</name>
    <dbReference type="NCBI Taxonomy" id="1852017"/>
    <lineage>
        <taxon>Bacteria</taxon>
        <taxon>Pseudomonadati</taxon>
        <taxon>Pseudomonadota</taxon>
        <taxon>Alphaproteobacteria</taxon>
        <taxon>Rhodobacterales</taxon>
        <taxon>Roseobacteraceae</taxon>
        <taxon>Rhodophyticola</taxon>
    </lineage>
</organism>
<keyword evidence="10" id="KW-1185">Reference proteome</keyword>
<dbReference type="GO" id="GO:0022857">
    <property type="term" value="F:transmembrane transporter activity"/>
    <property type="evidence" value="ECO:0007669"/>
    <property type="project" value="UniProtKB-UniRule"/>
</dbReference>
<evidence type="ECO:0000256" key="3">
    <source>
        <dbReference type="ARBA" id="ARBA00022519"/>
    </source>
</evidence>
<dbReference type="EMBL" id="RCNT01000013">
    <property type="protein sequence ID" value="RMA40705.1"/>
    <property type="molecule type" value="Genomic_DNA"/>
</dbReference>
<feature type="transmembrane region" description="Helical" evidence="7">
    <location>
        <begin position="247"/>
        <end position="264"/>
    </location>
</feature>